<evidence type="ECO:0000313" key="4">
    <source>
        <dbReference type="Proteomes" id="UP001595976"/>
    </source>
</evidence>
<evidence type="ECO:0000259" key="2">
    <source>
        <dbReference type="Pfam" id="PF20441"/>
    </source>
</evidence>
<sequence>MTSTSPSLRRQARRAISSRASVSRRAADKVFKPILIDGDEFPDYPGMAVWYCSEVIAGRVPACKFEVLACKRFLEMRGMALSGKAEFVWSDDHLVDACAFLEMLPHVKAFDGTIVLEPVQCFWIAGIFAFREKATGLRWVRSVRIWCPRKNAKTTTSTGVVLFCTNYEGEVGAEAVISAGSEAQANIPYSAIRKTLEMDDELAADIGAHHTRDGAEFSKTGGSIKIAHSRAKNLDGLNPHLLLQEELHAQDQEVIGVLKTAQGARKAPLDLGISTAGRDVTSAAYDDWKTCVSVLEGRLKSTRLFTVMYAGDEHDKDRKFDLHTIEKLNPLYGVALNPVGIEEEIFEARKSESKLNEYLRTRLNIWARAAGNLISLEEWERCADPKLKLDLLKGFPLYVGIDLASRQDLNAASFMVKVGDVVYTTALYWICENAPRLRDDRFADDFLRWHREEALSLTPGAFIDYKVILRDILAMLAGHNVVAVGLDDYQANLMATEIEEAGYQAIIVKKTARYLTAATEDIIARVADPGLFQHDGNPVTAWCAGNVVGYWDSNDNVLPKKEKRGSRSSIDGIDALITANALRIDDEAGVLGLSEKEREKVNPYLERGLAGAA</sequence>
<comment type="caution">
    <text evidence="3">The sequence shown here is derived from an EMBL/GenBank/DDBJ whole genome shotgun (WGS) entry which is preliminary data.</text>
</comment>
<dbReference type="PANTHER" id="PTHR41287">
    <property type="match status" value="1"/>
</dbReference>
<dbReference type="RefSeq" id="WP_260347954.1">
    <property type="nucleotide sequence ID" value="NZ_JAOAOS010000002.1"/>
</dbReference>
<dbReference type="Pfam" id="PF03354">
    <property type="entry name" value="TerL_ATPase"/>
    <property type="match status" value="1"/>
</dbReference>
<dbReference type="EMBL" id="JBHSLI010000002">
    <property type="protein sequence ID" value="MFC5292684.1"/>
    <property type="molecule type" value="Genomic_DNA"/>
</dbReference>
<dbReference type="Pfam" id="PF20441">
    <property type="entry name" value="TerL_nuclease"/>
    <property type="match status" value="1"/>
</dbReference>
<dbReference type="InterPro" id="IPR046461">
    <property type="entry name" value="TerL_ATPase"/>
</dbReference>
<feature type="domain" description="Terminase large subunit-like endonuclease" evidence="2">
    <location>
        <begin position="319"/>
        <end position="579"/>
    </location>
</feature>
<dbReference type="InterPro" id="IPR005021">
    <property type="entry name" value="Terminase_largesu-like"/>
</dbReference>
<organism evidence="3 4">
    <name type="scientific">Bosea minatitlanensis</name>
    <dbReference type="NCBI Taxonomy" id="128782"/>
    <lineage>
        <taxon>Bacteria</taxon>
        <taxon>Pseudomonadati</taxon>
        <taxon>Pseudomonadota</taxon>
        <taxon>Alphaproteobacteria</taxon>
        <taxon>Hyphomicrobiales</taxon>
        <taxon>Boseaceae</taxon>
        <taxon>Bosea</taxon>
    </lineage>
</organism>
<dbReference type="InterPro" id="IPR027417">
    <property type="entry name" value="P-loop_NTPase"/>
</dbReference>
<keyword evidence="4" id="KW-1185">Reference proteome</keyword>
<gene>
    <name evidence="3" type="ORF">ACFPK2_06750</name>
</gene>
<evidence type="ECO:0000259" key="1">
    <source>
        <dbReference type="Pfam" id="PF03354"/>
    </source>
</evidence>
<dbReference type="PANTHER" id="PTHR41287:SF1">
    <property type="entry name" value="PROTEIN YMFN"/>
    <property type="match status" value="1"/>
</dbReference>
<proteinExistence type="predicted"/>
<feature type="domain" description="Terminase large subunit-like ATPase" evidence="1">
    <location>
        <begin position="120"/>
        <end position="289"/>
    </location>
</feature>
<protein>
    <submittedName>
        <fullName evidence="3">Terminase large subunit</fullName>
    </submittedName>
</protein>
<accession>A0ABW0F2B4</accession>
<name>A0ABW0F2B4_9HYPH</name>
<dbReference type="Gene3D" id="3.40.50.300">
    <property type="entry name" value="P-loop containing nucleotide triphosphate hydrolases"/>
    <property type="match status" value="1"/>
</dbReference>
<dbReference type="InterPro" id="IPR046462">
    <property type="entry name" value="TerL_nuclease"/>
</dbReference>
<reference evidence="4" key="1">
    <citation type="journal article" date="2019" name="Int. J. Syst. Evol. Microbiol.">
        <title>The Global Catalogue of Microorganisms (GCM) 10K type strain sequencing project: providing services to taxonomists for standard genome sequencing and annotation.</title>
        <authorList>
            <consortium name="The Broad Institute Genomics Platform"/>
            <consortium name="The Broad Institute Genome Sequencing Center for Infectious Disease"/>
            <person name="Wu L."/>
            <person name="Ma J."/>
        </authorList>
    </citation>
    <scope>NUCLEOTIDE SEQUENCE [LARGE SCALE GENOMIC DNA]</scope>
    <source>
        <strain evidence="4">CGMCC 1.15643</strain>
    </source>
</reference>
<dbReference type="Proteomes" id="UP001595976">
    <property type="component" value="Unassembled WGS sequence"/>
</dbReference>
<evidence type="ECO:0000313" key="3">
    <source>
        <dbReference type="EMBL" id="MFC5292684.1"/>
    </source>
</evidence>